<dbReference type="EC" id="3.1.3.41" evidence="3"/>
<dbReference type="SMART" id="SM00516">
    <property type="entry name" value="SEC14"/>
    <property type="match status" value="1"/>
</dbReference>
<dbReference type="Proteomes" id="UP001217754">
    <property type="component" value="Chromosome 3"/>
</dbReference>
<dbReference type="GO" id="GO:0016787">
    <property type="term" value="F:hydrolase activity"/>
    <property type="evidence" value="ECO:0007669"/>
    <property type="project" value="UniProtKB-KW"/>
</dbReference>
<dbReference type="RefSeq" id="XP_060121962.1">
    <property type="nucleotide sequence ID" value="XM_060265979.1"/>
</dbReference>
<protein>
    <submittedName>
        <fullName evidence="3">4-nitrophenylphosphatase</fullName>
        <ecNumber evidence="3">3.1.3.41</ecNumber>
    </submittedName>
</protein>
<dbReference type="SUPFAM" id="SSF46938">
    <property type="entry name" value="CRAL/TRIO N-terminal domain"/>
    <property type="match status" value="1"/>
</dbReference>
<keyword evidence="3" id="KW-0378">Hydrolase</keyword>
<organism evidence="3 4">
    <name type="scientific">Malassezia japonica</name>
    <dbReference type="NCBI Taxonomy" id="223818"/>
    <lineage>
        <taxon>Eukaryota</taxon>
        <taxon>Fungi</taxon>
        <taxon>Dikarya</taxon>
        <taxon>Basidiomycota</taxon>
        <taxon>Ustilaginomycotina</taxon>
        <taxon>Malasseziomycetes</taxon>
        <taxon>Malasseziales</taxon>
        <taxon>Malasseziaceae</taxon>
        <taxon>Malassezia</taxon>
    </lineage>
</organism>
<feature type="region of interest" description="Disordered" evidence="1">
    <location>
        <begin position="1"/>
        <end position="41"/>
    </location>
</feature>
<proteinExistence type="predicted"/>
<dbReference type="PANTHER" id="PTHR45824:SF29">
    <property type="entry name" value="GH16843P"/>
    <property type="match status" value="1"/>
</dbReference>
<feature type="compositionally biased region" description="Pro residues" evidence="1">
    <location>
        <begin position="25"/>
        <end position="35"/>
    </location>
</feature>
<evidence type="ECO:0000256" key="1">
    <source>
        <dbReference type="SAM" id="MobiDB-lite"/>
    </source>
</evidence>
<dbReference type="PROSITE" id="PS50191">
    <property type="entry name" value="CRAL_TRIO"/>
    <property type="match status" value="1"/>
</dbReference>
<reference evidence="3" key="1">
    <citation type="submission" date="2023-03" db="EMBL/GenBank/DDBJ databases">
        <title>Mating type loci evolution in Malassezia.</title>
        <authorList>
            <person name="Coelho M.A."/>
        </authorList>
    </citation>
    <scope>NUCLEOTIDE SEQUENCE</scope>
    <source>
        <strain evidence="3">CBS 9431</strain>
    </source>
</reference>
<dbReference type="CDD" id="cd00170">
    <property type="entry name" value="SEC14"/>
    <property type="match status" value="1"/>
</dbReference>
<dbReference type="SUPFAM" id="SSF52087">
    <property type="entry name" value="CRAL/TRIO domain"/>
    <property type="match status" value="1"/>
</dbReference>
<evidence type="ECO:0000313" key="3">
    <source>
        <dbReference type="EMBL" id="WFD39065.1"/>
    </source>
</evidence>
<dbReference type="Gene3D" id="3.40.525.10">
    <property type="entry name" value="CRAL-TRIO lipid binding domain"/>
    <property type="match status" value="1"/>
</dbReference>
<dbReference type="InterPro" id="IPR052578">
    <property type="entry name" value="PI_Transfer_CRAL-TRIO"/>
</dbReference>
<dbReference type="PANTHER" id="PTHR45824">
    <property type="entry name" value="GH16843P"/>
    <property type="match status" value="1"/>
</dbReference>
<sequence length="298" mass="34258">MSFLFNRAQKEKANEGPRTTEVILTPPPGAKPGPQPELKEGDEEKLQELQQHVLDYIAQHPCPEAYLPYEEQWLANPVLYKRYLRATRGDLKASKRRILDTLEWRRDFKPEIIPPDEVAPEAETGKHILCGFDREARPILYLRPGRENTKTSPRQIRYMVWSLERGINLMPPGQETLTIVVDFNGTNLSTMPSLGTARHVAHILQTHYVERLGRAFVCHMPKFISAFFSALSPFLDPVTKDKIRFNCPDMTEFIESNQLDDQFPGGAYPYQFDFDVYWKALVERCGIQPDGTRRVPSA</sequence>
<name>A0AAF0F1H1_9BASI</name>
<gene>
    <name evidence="3" type="ORF">MJAP1_002035</name>
</gene>
<dbReference type="Pfam" id="PF00650">
    <property type="entry name" value="CRAL_TRIO"/>
    <property type="match status" value="1"/>
</dbReference>
<dbReference type="EMBL" id="CP119960">
    <property type="protein sequence ID" value="WFD39065.1"/>
    <property type="molecule type" value="Genomic_DNA"/>
</dbReference>
<evidence type="ECO:0000259" key="2">
    <source>
        <dbReference type="PROSITE" id="PS50191"/>
    </source>
</evidence>
<keyword evidence="4" id="KW-1185">Reference proteome</keyword>
<dbReference type="GO" id="GO:0008526">
    <property type="term" value="F:phosphatidylinositol transfer activity"/>
    <property type="evidence" value="ECO:0007669"/>
    <property type="project" value="TreeGrafter"/>
</dbReference>
<dbReference type="AlphaFoldDB" id="A0AAF0F1H1"/>
<evidence type="ECO:0000313" key="4">
    <source>
        <dbReference type="Proteomes" id="UP001217754"/>
    </source>
</evidence>
<dbReference type="InterPro" id="IPR036273">
    <property type="entry name" value="CRAL/TRIO_N_dom_sf"/>
</dbReference>
<feature type="domain" description="CRAL-TRIO" evidence="2">
    <location>
        <begin position="117"/>
        <end position="271"/>
    </location>
</feature>
<dbReference type="InterPro" id="IPR036865">
    <property type="entry name" value="CRAL-TRIO_dom_sf"/>
</dbReference>
<dbReference type="InterPro" id="IPR001251">
    <property type="entry name" value="CRAL-TRIO_dom"/>
</dbReference>
<dbReference type="GeneID" id="85225684"/>
<accession>A0AAF0F1H1</accession>